<evidence type="ECO:0000259" key="2">
    <source>
        <dbReference type="Pfam" id="PF09791"/>
    </source>
</evidence>
<evidence type="ECO:0000313" key="3">
    <source>
        <dbReference type="EMBL" id="ROH89652.1"/>
    </source>
</evidence>
<reference evidence="3 4" key="1">
    <citation type="submission" date="2018-10" db="EMBL/GenBank/DDBJ databases">
        <authorList>
            <person name="Chen W.-M."/>
        </authorList>
    </citation>
    <scope>NUCLEOTIDE SEQUENCE [LARGE SCALE GENOMIC DNA]</scope>
    <source>
        <strain evidence="3 4">THS-13</strain>
    </source>
</reference>
<evidence type="ECO:0000256" key="1">
    <source>
        <dbReference type="SAM" id="MobiDB-lite"/>
    </source>
</evidence>
<dbReference type="InParanoid" id="A0A3N0VAH0"/>
<protein>
    <recommendedName>
        <fullName evidence="2">Oxidoreductase-like domain-containing protein</fullName>
    </recommendedName>
</protein>
<keyword evidence="4" id="KW-1185">Reference proteome</keyword>
<feature type="compositionally biased region" description="Low complexity" evidence="1">
    <location>
        <begin position="45"/>
        <end position="56"/>
    </location>
</feature>
<dbReference type="Pfam" id="PF09791">
    <property type="entry name" value="Oxidored-like"/>
    <property type="match status" value="1"/>
</dbReference>
<comment type="caution">
    <text evidence="3">The sequence shown here is derived from an EMBL/GenBank/DDBJ whole genome shotgun (WGS) entry which is preliminary data.</text>
</comment>
<sequence>MPAEPQPLPPRPQPPSEDDCCHQGCAPCIFDLYERELERWEEQVAAAQPAATPAPTGVEGPPPTIRPRSPA</sequence>
<evidence type="ECO:0000313" key="4">
    <source>
        <dbReference type="Proteomes" id="UP000282106"/>
    </source>
</evidence>
<dbReference type="AlphaFoldDB" id="A0A3N0VAH0"/>
<dbReference type="EMBL" id="RJVO01000004">
    <property type="protein sequence ID" value="ROH89652.1"/>
    <property type="molecule type" value="Genomic_DNA"/>
</dbReference>
<dbReference type="RefSeq" id="WP_123211949.1">
    <property type="nucleotide sequence ID" value="NZ_RJVO01000004.1"/>
</dbReference>
<dbReference type="InterPro" id="IPR019180">
    <property type="entry name" value="Oxidoreductase-like_N"/>
</dbReference>
<gene>
    <name evidence="3" type="ORF">ED208_11045</name>
</gene>
<accession>A0A3N0VAH0</accession>
<feature type="domain" description="Oxidoreductase-like" evidence="2">
    <location>
        <begin position="8"/>
        <end position="48"/>
    </location>
</feature>
<proteinExistence type="predicted"/>
<organism evidence="3 4">
    <name type="scientific">Stagnimonas aquatica</name>
    <dbReference type="NCBI Taxonomy" id="2689987"/>
    <lineage>
        <taxon>Bacteria</taxon>
        <taxon>Pseudomonadati</taxon>
        <taxon>Pseudomonadota</taxon>
        <taxon>Gammaproteobacteria</taxon>
        <taxon>Nevskiales</taxon>
        <taxon>Nevskiaceae</taxon>
        <taxon>Stagnimonas</taxon>
    </lineage>
</organism>
<feature type="compositionally biased region" description="Pro residues" evidence="1">
    <location>
        <begin position="60"/>
        <end position="71"/>
    </location>
</feature>
<name>A0A3N0VAH0_9GAMM</name>
<feature type="region of interest" description="Disordered" evidence="1">
    <location>
        <begin position="43"/>
        <end position="71"/>
    </location>
</feature>
<dbReference type="Proteomes" id="UP000282106">
    <property type="component" value="Unassembled WGS sequence"/>
</dbReference>